<dbReference type="Pfam" id="PF06985">
    <property type="entry name" value="HET"/>
    <property type="match status" value="1"/>
</dbReference>
<accession>A0AA40E8B3</accession>
<dbReference type="AlphaFoldDB" id="A0AA40E8B3"/>
<dbReference type="PANTHER" id="PTHR33112">
    <property type="entry name" value="DOMAIN PROTEIN, PUTATIVE-RELATED"/>
    <property type="match status" value="1"/>
</dbReference>
<proteinExistence type="predicted"/>
<sequence length="727" mass="80795">MYFLEHLEQRRGSEEFTAYLRVDEDHPSLWQAYDNAPLSVTASLCRSCLPLVEASSRIIESPGFGNCEDHIADHLDRKLASLFVSARDCDMCNFITRQLESSITGDKDRVTYRISLNCYRPSAQAYVFLELLLFGGPQDDQGPFGELSFDLFQRRKQPGPSGSEKVIHRGVNKVHTGVSKGRTRGSLDYTVLVDVSDGSPAFPLRTRLAKAWMDECRGHKVCSKTLVKVALPKRVLDISSLPLVRLYESQQGEVAPYATLSYCWGKGLPLATTTKNMARHTAGIPLSEFPETLRDAITLACALGFRYLWIDALCIAQDDRADWSEQAACMTAIYRGCALNIAMSDAPNCDSGAARRLDDASLLLGSCENGSLDVRIAAQRYCDRLVADTASEDVLWSSPRSGASRSLLSTRGWTFQETLVSVSTLFVTWRGLVWECCSALNYEEGFAVVSRAYIRNSRKSQMSMISSVSEAAEERRHHDYQKHCRSWAKWVAEYSGRALTMPGDKLAAMAGLAAYFNSTFGLTYAAGIWKEDLHVGLTWSASAPGTLVRHRNRAPSWSWASVDGAVRYQDWIMFTRAVAQPSVYRTGDQALTVVDVSVDEDSPGGFGAVSGGRIEAVATLYQITLRRDPGGEIRSDMDVFAGFDCRLDEQDVFEETLDSCPCWLAPVCSVELDVTFIYLLILRETESGLSEFRRIGLAYRSFWGDEIYDYPENALAGAGVRRRITIV</sequence>
<organism evidence="2 3">
    <name type="scientific">Lasiosphaeria miniovina</name>
    <dbReference type="NCBI Taxonomy" id="1954250"/>
    <lineage>
        <taxon>Eukaryota</taxon>
        <taxon>Fungi</taxon>
        <taxon>Dikarya</taxon>
        <taxon>Ascomycota</taxon>
        <taxon>Pezizomycotina</taxon>
        <taxon>Sordariomycetes</taxon>
        <taxon>Sordariomycetidae</taxon>
        <taxon>Sordariales</taxon>
        <taxon>Lasiosphaeriaceae</taxon>
        <taxon>Lasiosphaeria</taxon>
    </lineage>
</organism>
<evidence type="ECO:0000313" key="3">
    <source>
        <dbReference type="Proteomes" id="UP001172101"/>
    </source>
</evidence>
<dbReference type="GeneID" id="85324567"/>
<keyword evidence="3" id="KW-1185">Reference proteome</keyword>
<dbReference type="Proteomes" id="UP001172101">
    <property type="component" value="Unassembled WGS sequence"/>
</dbReference>
<evidence type="ECO:0000313" key="2">
    <source>
        <dbReference type="EMBL" id="KAK0727716.1"/>
    </source>
</evidence>
<dbReference type="EMBL" id="JAUIRO010000002">
    <property type="protein sequence ID" value="KAK0727716.1"/>
    <property type="molecule type" value="Genomic_DNA"/>
</dbReference>
<protein>
    <submittedName>
        <fullName evidence="2">Heterokaryon incompatibility protein-domain-containing protein</fullName>
    </submittedName>
</protein>
<dbReference type="InterPro" id="IPR010730">
    <property type="entry name" value="HET"/>
</dbReference>
<reference evidence="2" key="1">
    <citation type="submission" date="2023-06" db="EMBL/GenBank/DDBJ databases">
        <title>Genome-scale phylogeny and comparative genomics of the fungal order Sordariales.</title>
        <authorList>
            <consortium name="Lawrence Berkeley National Laboratory"/>
            <person name="Hensen N."/>
            <person name="Bonometti L."/>
            <person name="Westerberg I."/>
            <person name="Brannstrom I.O."/>
            <person name="Guillou S."/>
            <person name="Cros-Aarteil S."/>
            <person name="Calhoun S."/>
            <person name="Haridas S."/>
            <person name="Kuo A."/>
            <person name="Mondo S."/>
            <person name="Pangilinan J."/>
            <person name="Riley R."/>
            <person name="LaButti K."/>
            <person name="Andreopoulos B."/>
            <person name="Lipzen A."/>
            <person name="Chen C."/>
            <person name="Yanf M."/>
            <person name="Daum C."/>
            <person name="Ng V."/>
            <person name="Clum A."/>
            <person name="Steindorff A."/>
            <person name="Ohm R."/>
            <person name="Martin F."/>
            <person name="Silar P."/>
            <person name="Natvig D."/>
            <person name="Lalanne C."/>
            <person name="Gautier V."/>
            <person name="Ament-velasquez S.L."/>
            <person name="Kruys A."/>
            <person name="Hutchinson M.I."/>
            <person name="Powell A.J."/>
            <person name="Barry K."/>
            <person name="Miller A.N."/>
            <person name="Grigoriev I.V."/>
            <person name="Debuchy R."/>
            <person name="Gladieux P."/>
            <person name="Thoren M.H."/>
            <person name="Johannesson H."/>
        </authorList>
    </citation>
    <scope>NUCLEOTIDE SEQUENCE</scope>
    <source>
        <strain evidence="2">SMH2392-1A</strain>
    </source>
</reference>
<dbReference type="RefSeq" id="XP_060300571.1">
    <property type="nucleotide sequence ID" value="XM_060441297.1"/>
</dbReference>
<dbReference type="PANTHER" id="PTHR33112:SF16">
    <property type="entry name" value="HETEROKARYON INCOMPATIBILITY DOMAIN-CONTAINING PROTEIN"/>
    <property type="match status" value="1"/>
</dbReference>
<comment type="caution">
    <text evidence="2">The sequence shown here is derived from an EMBL/GenBank/DDBJ whole genome shotgun (WGS) entry which is preliminary data.</text>
</comment>
<name>A0AA40E8B3_9PEZI</name>
<evidence type="ECO:0000259" key="1">
    <source>
        <dbReference type="Pfam" id="PF06985"/>
    </source>
</evidence>
<gene>
    <name evidence="2" type="ORF">B0T26DRAFT_695492</name>
</gene>
<feature type="domain" description="Heterokaryon incompatibility" evidence="1">
    <location>
        <begin position="257"/>
        <end position="417"/>
    </location>
</feature>